<keyword evidence="2" id="KW-1185">Reference proteome</keyword>
<accession>A0A1T4Q5D2</accession>
<protein>
    <recommendedName>
        <fullName evidence="3">Fe-S cluster assembly iron-binding protein IscA</fullName>
    </recommendedName>
</protein>
<evidence type="ECO:0008006" key="3">
    <source>
        <dbReference type="Google" id="ProtNLM"/>
    </source>
</evidence>
<dbReference type="RefSeq" id="WP_078665590.1">
    <property type="nucleotide sequence ID" value="NZ_FUXM01000016.1"/>
</dbReference>
<dbReference type="NCBIfam" id="NF041239">
    <property type="entry name" value="Moor_selen_rel"/>
    <property type="match status" value="1"/>
</dbReference>
<dbReference type="OrthoDB" id="1957311at2"/>
<dbReference type="EMBL" id="FUXM01000016">
    <property type="protein sequence ID" value="SJZ98741.1"/>
    <property type="molecule type" value="Genomic_DNA"/>
</dbReference>
<proteinExistence type="predicted"/>
<reference evidence="2" key="1">
    <citation type="submission" date="2017-02" db="EMBL/GenBank/DDBJ databases">
        <authorList>
            <person name="Varghese N."/>
            <person name="Submissions S."/>
        </authorList>
    </citation>
    <scope>NUCLEOTIDE SEQUENCE [LARGE SCALE GENOMIC DNA]</scope>
    <source>
        <strain evidence="2">DSM 16521</strain>
    </source>
</reference>
<name>A0A1T4Q5D2_9FIRM</name>
<evidence type="ECO:0000313" key="2">
    <source>
        <dbReference type="Proteomes" id="UP000189933"/>
    </source>
</evidence>
<dbReference type="Proteomes" id="UP000189933">
    <property type="component" value="Unassembled WGS sequence"/>
</dbReference>
<gene>
    <name evidence="1" type="ORF">SAMN02745885_01525</name>
</gene>
<dbReference type="AlphaFoldDB" id="A0A1T4Q5D2"/>
<organism evidence="1 2">
    <name type="scientific">Carboxydocella sporoproducens DSM 16521</name>
    <dbReference type="NCBI Taxonomy" id="1121270"/>
    <lineage>
        <taxon>Bacteria</taxon>
        <taxon>Bacillati</taxon>
        <taxon>Bacillota</taxon>
        <taxon>Clostridia</taxon>
        <taxon>Eubacteriales</taxon>
        <taxon>Clostridiales Family XVI. Incertae Sedis</taxon>
        <taxon>Carboxydocella</taxon>
    </lineage>
</organism>
<evidence type="ECO:0000313" key="1">
    <source>
        <dbReference type="EMBL" id="SJZ98741.1"/>
    </source>
</evidence>
<dbReference type="InterPro" id="IPR049744">
    <property type="entry name" value="CC/Se_fam"/>
</dbReference>
<sequence length="96" mass="11003">MEILLSQEALHELRQRGKVLTIFQGEYSGCCVGKVPALMADARRPLEQLEQYELFQVEDVKIYLDKKIIGAINGLKIDIQGLWKLKNWTVTPTTTR</sequence>